<dbReference type="AlphaFoldDB" id="A0A9D3MPT6"/>
<dbReference type="Proteomes" id="UP001044222">
    <property type="component" value="Unassembled WGS sequence"/>
</dbReference>
<sequence length="66" mass="6943">MEAVLHGGRRIVGCSCSTSSSLDDLSLLRVKMNLPDAVLNLGGERVFQISAVTVGVGSQWTEGQVP</sequence>
<accession>A0A9D3MPT6</accession>
<reference evidence="1" key="1">
    <citation type="submission" date="2021-01" db="EMBL/GenBank/DDBJ databases">
        <title>A chromosome-scale assembly of European eel, Anguilla anguilla.</title>
        <authorList>
            <person name="Henkel C."/>
            <person name="Jong-Raadsen S.A."/>
            <person name="Dufour S."/>
            <person name="Weltzien F.-A."/>
            <person name="Palstra A.P."/>
            <person name="Pelster B."/>
            <person name="Spaink H.P."/>
            <person name="Van Den Thillart G.E."/>
            <person name="Jansen H."/>
            <person name="Zahm M."/>
            <person name="Klopp C."/>
            <person name="Cedric C."/>
            <person name="Louis A."/>
            <person name="Berthelot C."/>
            <person name="Parey E."/>
            <person name="Roest Crollius H."/>
            <person name="Montfort J."/>
            <person name="Robinson-Rechavi M."/>
            <person name="Bucao C."/>
            <person name="Bouchez O."/>
            <person name="Gislard M."/>
            <person name="Lluch J."/>
            <person name="Milhes M."/>
            <person name="Lampietro C."/>
            <person name="Lopez Roques C."/>
            <person name="Donnadieu C."/>
            <person name="Braasch I."/>
            <person name="Desvignes T."/>
            <person name="Postlethwait J."/>
            <person name="Bobe J."/>
            <person name="Guiguen Y."/>
            <person name="Dirks R."/>
        </authorList>
    </citation>
    <scope>NUCLEOTIDE SEQUENCE</scope>
    <source>
        <strain evidence="1">Tag_6206</strain>
        <tissue evidence="1">Liver</tissue>
    </source>
</reference>
<gene>
    <name evidence="1" type="ORF">ANANG_G00055590</name>
</gene>
<evidence type="ECO:0000313" key="1">
    <source>
        <dbReference type="EMBL" id="KAG5851796.1"/>
    </source>
</evidence>
<organism evidence="1 2">
    <name type="scientific">Anguilla anguilla</name>
    <name type="common">European freshwater eel</name>
    <name type="synonym">Muraena anguilla</name>
    <dbReference type="NCBI Taxonomy" id="7936"/>
    <lineage>
        <taxon>Eukaryota</taxon>
        <taxon>Metazoa</taxon>
        <taxon>Chordata</taxon>
        <taxon>Craniata</taxon>
        <taxon>Vertebrata</taxon>
        <taxon>Euteleostomi</taxon>
        <taxon>Actinopterygii</taxon>
        <taxon>Neopterygii</taxon>
        <taxon>Teleostei</taxon>
        <taxon>Anguilliformes</taxon>
        <taxon>Anguillidae</taxon>
        <taxon>Anguilla</taxon>
    </lineage>
</organism>
<name>A0A9D3MPT6_ANGAN</name>
<evidence type="ECO:0000313" key="2">
    <source>
        <dbReference type="Proteomes" id="UP001044222"/>
    </source>
</evidence>
<comment type="caution">
    <text evidence="1">The sequence shown here is derived from an EMBL/GenBank/DDBJ whole genome shotgun (WGS) entry which is preliminary data.</text>
</comment>
<keyword evidence="2" id="KW-1185">Reference proteome</keyword>
<protein>
    <submittedName>
        <fullName evidence="1">Uncharacterized protein</fullName>
    </submittedName>
</protein>
<dbReference type="EMBL" id="JAFIRN010000003">
    <property type="protein sequence ID" value="KAG5851796.1"/>
    <property type="molecule type" value="Genomic_DNA"/>
</dbReference>
<proteinExistence type="predicted"/>